<feature type="binding site" evidence="9">
    <location>
        <position position="299"/>
    </location>
    <ligand>
        <name>ATP</name>
        <dbReference type="ChEBI" id="CHEBI:30616"/>
    </ligand>
</feature>
<evidence type="ECO:0000256" key="2">
    <source>
        <dbReference type="ARBA" id="ARBA00005752"/>
    </source>
</evidence>
<evidence type="ECO:0000256" key="3">
    <source>
        <dbReference type="ARBA" id="ARBA00012737"/>
    </source>
</evidence>
<dbReference type="CDD" id="cd01991">
    <property type="entry name" value="Asn_synthase_B_C"/>
    <property type="match status" value="1"/>
</dbReference>
<keyword evidence="8" id="KW-0061">Asparagine biosynthesis</keyword>
<dbReference type="PANTHER" id="PTHR43284">
    <property type="entry name" value="ASPARAGINE SYNTHETASE (GLUTAMINE-HYDROLYZING)"/>
    <property type="match status" value="1"/>
</dbReference>
<feature type="site" description="Important for beta-aspartyl-AMP intermediate formation" evidence="10">
    <location>
        <position position="374"/>
    </location>
</feature>
<dbReference type="EC" id="6.3.5.4" evidence="3"/>
<evidence type="ECO:0000256" key="4">
    <source>
        <dbReference type="ARBA" id="ARBA00022741"/>
    </source>
</evidence>
<reference evidence="12" key="1">
    <citation type="journal article" date="2020" name="Science">
        <title>Unexpected conservation and global transmission of agrobacterial virulence plasmids.</title>
        <authorList>
            <person name="Weisberg A.J."/>
            <person name="Davis E.W. 2nd"/>
            <person name="Tabima J."/>
            <person name="Belcher M.S."/>
            <person name="Miller M."/>
            <person name="Kuo C.H."/>
            <person name="Loper J.E."/>
            <person name="Grunwald N.J."/>
            <person name="Putnam M.L."/>
            <person name="Chang J.H."/>
        </authorList>
    </citation>
    <scope>NUCLEOTIDE SEQUENCE</scope>
    <source>
        <strain evidence="12">17-1853-1a</strain>
    </source>
</reference>
<evidence type="ECO:0000259" key="11">
    <source>
        <dbReference type="PROSITE" id="PS51278"/>
    </source>
</evidence>
<dbReference type="RefSeq" id="WP_174021512.1">
    <property type="nucleotide sequence ID" value="NZ_JAAMAW010000022.1"/>
</dbReference>
<comment type="catalytic activity">
    <reaction evidence="7">
        <text>L-aspartate + L-glutamine + ATP + H2O = L-asparagine + L-glutamate + AMP + diphosphate + H(+)</text>
        <dbReference type="Rhea" id="RHEA:12228"/>
        <dbReference type="ChEBI" id="CHEBI:15377"/>
        <dbReference type="ChEBI" id="CHEBI:15378"/>
        <dbReference type="ChEBI" id="CHEBI:29985"/>
        <dbReference type="ChEBI" id="CHEBI:29991"/>
        <dbReference type="ChEBI" id="CHEBI:30616"/>
        <dbReference type="ChEBI" id="CHEBI:33019"/>
        <dbReference type="ChEBI" id="CHEBI:58048"/>
        <dbReference type="ChEBI" id="CHEBI:58359"/>
        <dbReference type="ChEBI" id="CHEBI:456215"/>
        <dbReference type="EC" id="6.3.5.4"/>
    </reaction>
</comment>
<dbReference type="Proteomes" id="UP000702952">
    <property type="component" value="Unassembled WGS sequence"/>
</dbReference>
<dbReference type="InterPro" id="IPR017932">
    <property type="entry name" value="GATase_2_dom"/>
</dbReference>
<keyword evidence="4 9" id="KW-0547">Nucleotide-binding</keyword>
<dbReference type="InterPro" id="IPR006426">
    <property type="entry name" value="Asn_synth_AEB"/>
</dbReference>
<evidence type="ECO:0000313" key="12">
    <source>
        <dbReference type="EMBL" id="NTC32034.1"/>
    </source>
</evidence>
<dbReference type="InterPro" id="IPR033738">
    <property type="entry name" value="AsnB_N"/>
</dbReference>
<protein>
    <recommendedName>
        <fullName evidence="3">asparagine synthase (glutamine-hydrolyzing)</fullName>
        <ecNumber evidence="3">6.3.5.4</ecNumber>
    </recommendedName>
</protein>
<feature type="binding site" evidence="9">
    <location>
        <begin position="372"/>
        <end position="373"/>
    </location>
    <ligand>
        <name>ATP</name>
        <dbReference type="ChEBI" id="CHEBI:30616"/>
    </ligand>
</feature>
<comment type="pathway">
    <text evidence="1">Amino-acid biosynthesis; L-asparagine biosynthesis; L-asparagine from L-aspartate (L-Gln route): step 1/1.</text>
</comment>
<accession>A0AA44JBI2</accession>
<dbReference type="PROSITE" id="PS51278">
    <property type="entry name" value="GATASE_TYPE_2"/>
    <property type="match status" value="1"/>
</dbReference>
<dbReference type="Gene3D" id="3.60.20.10">
    <property type="entry name" value="Glutamine Phosphoribosylpyrophosphate, subunit 1, domain 1"/>
    <property type="match status" value="1"/>
</dbReference>
<dbReference type="InterPro" id="IPR001962">
    <property type="entry name" value="Asn_synthase"/>
</dbReference>
<evidence type="ECO:0000313" key="13">
    <source>
        <dbReference type="Proteomes" id="UP000702952"/>
    </source>
</evidence>
<gene>
    <name evidence="12" type="primary">asnB</name>
    <name evidence="12" type="ORF">G6M46_28240</name>
</gene>
<dbReference type="InterPro" id="IPR051786">
    <property type="entry name" value="ASN_synthetase/amidase"/>
</dbReference>
<feature type="domain" description="Glutamine amidotransferase type-2" evidence="11">
    <location>
        <begin position="2"/>
        <end position="217"/>
    </location>
</feature>
<dbReference type="GO" id="GO:0005524">
    <property type="term" value="F:ATP binding"/>
    <property type="evidence" value="ECO:0007669"/>
    <property type="project" value="UniProtKB-KW"/>
</dbReference>
<dbReference type="PIRSF" id="PIRSF001589">
    <property type="entry name" value="Asn_synthetase_glu-h"/>
    <property type="match status" value="1"/>
</dbReference>
<dbReference type="Gene3D" id="3.40.50.620">
    <property type="entry name" value="HUPs"/>
    <property type="match status" value="1"/>
</dbReference>
<dbReference type="SUPFAM" id="SSF52402">
    <property type="entry name" value="Adenine nucleotide alpha hydrolases-like"/>
    <property type="match status" value="1"/>
</dbReference>
<dbReference type="InterPro" id="IPR029055">
    <property type="entry name" value="Ntn_hydrolases_N"/>
</dbReference>
<evidence type="ECO:0000256" key="1">
    <source>
        <dbReference type="ARBA" id="ARBA00005187"/>
    </source>
</evidence>
<dbReference type="GO" id="GO:0004066">
    <property type="term" value="F:asparagine synthase (glutamine-hydrolyzing) activity"/>
    <property type="evidence" value="ECO:0007669"/>
    <property type="project" value="UniProtKB-EC"/>
</dbReference>
<evidence type="ECO:0000256" key="6">
    <source>
        <dbReference type="ARBA" id="ARBA00022962"/>
    </source>
</evidence>
<feature type="active site" description="For GATase activity" evidence="8">
    <location>
        <position position="2"/>
    </location>
</feature>
<feature type="binding site" evidence="9">
    <location>
        <position position="103"/>
    </location>
    <ligand>
        <name>L-glutamine</name>
        <dbReference type="ChEBI" id="CHEBI:58359"/>
    </ligand>
</feature>
<dbReference type="InterPro" id="IPR014729">
    <property type="entry name" value="Rossmann-like_a/b/a_fold"/>
</dbReference>
<dbReference type="PANTHER" id="PTHR43284:SF1">
    <property type="entry name" value="ASPARAGINE SYNTHETASE"/>
    <property type="match status" value="1"/>
</dbReference>
<evidence type="ECO:0000256" key="8">
    <source>
        <dbReference type="PIRSR" id="PIRSR001589-1"/>
    </source>
</evidence>
<dbReference type="Pfam" id="PF00733">
    <property type="entry name" value="Asn_synthase"/>
    <property type="match status" value="1"/>
</dbReference>
<keyword evidence="5 9" id="KW-0067">ATP-binding</keyword>
<keyword evidence="6 8" id="KW-0315">Glutamine amidotransferase</keyword>
<dbReference type="AlphaFoldDB" id="A0AA44JBI2"/>
<dbReference type="EMBL" id="JAAMAY010000043">
    <property type="protein sequence ID" value="NTC32034.1"/>
    <property type="molecule type" value="Genomic_DNA"/>
</dbReference>
<proteinExistence type="inferred from homology"/>
<keyword evidence="8" id="KW-0028">Amino-acid biosynthesis</keyword>
<keyword evidence="12" id="KW-0436">Ligase</keyword>
<organism evidence="12 13">
    <name type="scientific">Agrobacterium tumefaciens</name>
    <dbReference type="NCBI Taxonomy" id="358"/>
    <lineage>
        <taxon>Bacteria</taxon>
        <taxon>Pseudomonadati</taxon>
        <taxon>Pseudomonadota</taxon>
        <taxon>Alphaproteobacteria</taxon>
        <taxon>Hyphomicrobiales</taxon>
        <taxon>Rhizobiaceae</taxon>
        <taxon>Rhizobium/Agrobacterium group</taxon>
        <taxon>Agrobacterium</taxon>
        <taxon>Agrobacterium tumefaciens complex</taxon>
    </lineage>
</organism>
<evidence type="ECO:0000256" key="9">
    <source>
        <dbReference type="PIRSR" id="PIRSR001589-2"/>
    </source>
</evidence>
<dbReference type="GO" id="GO:0005829">
    <property type="term" value="C:cytosol"/>
    <property type="evidence" value="ECO:0007669"/>
    <property type="project" value="TreeGrafter"/>
</dbReference>
<comment type="similarity">
    <text evidence="2">Belongs to the asparagine synthetase family.</text>
</comment>
<evidence type="ECO:0000256" key="5">
    <source>
        <dbReference type="ARBA" id="ARBA00022840"/>
    </source>
</evidence>
<dbReference type="Pfam" id="PF13537">
    <property type="entry name" value="GATase_7"/>
    <property type="match status" value="1"/>
</dbReference>
<name>A0AA44JBI2_AGRTU</name>
<dbReference type="NCBIfam" id="TIGR01536">
    <property type="entry name" value="asn_synth_AEB"/>
    <property type="match status" value="1"/>
</dbReference>
<comment type="caution">
    <text evidence="12">The sequence shown here is derived from an EMBL/GenBank/DDBJ whole genome shotgun (WGS) entry which is preliminary data.</text>
</comment>
<evidence type="ECO:0000256" key="10">
    <source>
        <dbReference type="PIRSR" id="PIRSR001589-3"/>
    </source>
</evidence>
<dbReference type="GO" id="GO:0006529">
    <property type="term" value="P:asparagine biosynthetic process"/>
    <property type="evidence" value="ECO:0007669"/>
    <property type="project" value="UniProtKB-KW"/>
</dbReference>
<dbReference type="SUPFAM" id="SSF56235">
    <property type="entry name" value="N-terminal nucleophile aminohydrolases (Ntn hydrolases)"/>
    <property type="match status" value="1"/>
</dbReference>
<sequence>MCGIAGFVGCNPVAEAGEKIREMAMTLEHRGPDHQASWVERETNAVALGHARLAVIDPTSRSHQPMFSKSGRFVVAYNGEIYNHREIRALLVDGGANFSTTSDTEVLTEAISAWGVERTVSLIQGMFAFAAWDTVYRKLWLCRDRLGIKPCYWMWKGGTLVFGSQPKALLKWDKDPLKLNKAAVKSLLDRGFIASPHSIFANIRQLEPGQMLSVKLGEEPTVKSYWELRTAKHRSLAGHSVRSEDQMKGDLDELLNDAVERYMRSDVPTGCFLSGGYDSSLVAAIATRHTSQRLKTFAVGFEERGWDESWKAREIAHHLGSEHYELIFSGRNALEIIPDIPTYYDEPFADFSQIPTLALSRLAREHVTVSLSGDGGDELFGGYDRYGWSQIFWNVVSSMPADISQKLLSFLQHDQISFKRSASIPPVIEHAIHELSKHLPLGRPISKFKDLYDRIMSTGCGSLFEGAIDAAWSEDPFWEDSDNFLTLTDRMQLQDLRRYMGDGILTKVDRASMSVGLEVRVPLLSEQVVDFAFGLPESARYRGDSQRDLQKELCYQYVPRKLLEFPKMGFGFPLDEWLRTYLRDWAEDLLSLESLEGIPYLKLRSVRALWLAHSSRASDEHWRLWPVLMYVQWHRKWRDHIAD</sequence>
<dbReference type="CDD" id="cd00712">
    <property type="entry name" value="AsnB"/>
    <property type="match status" value="1"/>
</dbReference>
<evidence type="ECO:0000256" key="7">
    <source>
        <dbReference type="ARBA" id="ARBA00048741"/>
    </source>
</evidence>